<gene>
    <name evidence="4" type="ORF">AFUS01_LOCUS43781</name>
</gene>
<dbReference type="InterPro" id="IPR057776">
    <property type="entry name" value="UTP23_sensor"/>
</dbReference>
<dbReference type="InterPro" id="IPR006984">
    <property type="entry name" value="Fcf1/UTP23"/>
</dbReference>
<organism evidence="4 5">
    <name type="scientific">Allacma fusca</name>
    <dbReference type="NCBI Taxonomy" id="39272"/>
    <lineage>
        <taxon>Eukaryota</taxon>
        <taxon>Metazoa</taxon>
        <taxon>Ecdysozoa</taxon>
        <taxon>Arthropoda</taxon>
        <taxon>Hexapoda</taxon>
        <taxon>Collembola</taxon>
        <taxon>Symphypleona</taxon>
        <taxon>Sminthuridae</taxon>
        <taxon>Allacma</taxon>
    </lineage>
</organism>
<dbReference type="Proteomes" id="UP000708208">
    <property type="component" value="Unassembled WGS sequence"/>
</dbReference>
<accession>A0A8J2LEB6</accession>
<keyword evidence="1" id="KW-0539">Nucleus</keyword>
<dbReference type="EMBL" id="CAJVCH010570173">
    <property type="protein sequence ID" value="CAG7834257.1"/>
    <property type="molecule type" value="Genomic_DNA"/>
</dbReference>
<protein>
    <recommendedName>
        <fullName evidence="3">UTP23 sensor motif region domain-containing protein</fullName>
    </recommendedName>
</protein>
<reference evidence="4" key="1">
    <citation type="submission" date="2021-06" db="EMBL/GenBank/DDBJ databases">
        <authorList>
            <person name="Hodson N. C."/>
            <person name="Mongue J. A."/>
            <person name="Jaron S. K."/>
        </authorList>
    </citation>
    <scope>NUCLEOTIDE SEQUENCE</scope>
</reference>
<dbReference type="PANTHER" id="PTHR12416">
    <property type="entry name" value="RRNA-PROCESSING PROTEIN UTP23 HOMOLOG"/>
    <property type="match status" value="1"/>
</dbReference>
<keyword evidence="5" id="KW-1185">Reference proteome</keyword>
<comment type="caution">
    <text evidence="4">The sequence shown here is derived from an EMBL/GenBank/DDBJ whole genome shotgun (WGS) entry which is preliminary data.</text>
</comment>
<proteinExistence type="predicted"/>
<evidence type="ECO:0000256" key="2">
    <source>
        <dbReference type="SAM" id="MobiDB-lite"/>
    </source>
</evidence>
<dbReference type="AlphaFoldDB" id="A0A8J2LEB6"/>
<dbReference type="GO" id="GO:0032040">
    <property type="term" value="C:small-subunit processome"/>
    <property type="evidence" value="ECO:0007669"/>
    <property type="project" value="InterPro"/>
</dbReference>
<dbReference type="Pfam" id="PF24779">
    <property type="entry name" value="UTP23_sensor"/>
    <property type="match status" value="1"/>
</dbReference>
<feature type="compositionally biased region" description="Basic residues" evidence="2">
    <location>
        <begin position="172"/>
        <end position="200"/>
    </location>
</feature>
<dbReference type="OrthoDB" id="25675at2759"/>
<evidence type="ECO:0000313" key="4">
    <source>
        <dbReference type="EMBL" id="CAG7834257.1"/>
    </source>
</evidence>
<dbReference type="Pfam" id="PF04900">
    <property type="entry name" value="Fcf1"/>
    <property type="match status" value="1"/>
</dbReference>
<evidence type="ECO:0000313" key="5">
    <source>
        <dbReference type="Proteomes" id="UP000708208"/>
    </source>
</evidence>
<evidence type="ECO:0000256" key="1">
    <source>
        <dbReference type="ARBA" id="ARBA00023242"/>
    </source>
</evidence>
<evidence type="ECO:0000259" key="3">
    <source>
        <dbReference type="Pfam" id="PF24779"/>
    </source>
</evidence>
<feature type="region of interest" description="Disordered" evidence="2">
    <location>
        <begin position="144"/>
        <end position="208"/>
    </location>
</feature>
<feature type="domain" description="UTP23 sensor motif region" evidence="3">
    <location>
        <begin position="158"/>
        <end position="176"/>
    </location>
</feature>
<sequence>MQNQVNIKEQLPKYLNASVKVVTTPCVLIETEGIGAVLTGALQILRRYPIHKCSHKEKPVGASRCIKSMVVPNNPSRYVVATQDIGLREKLREVAGVALIYLHGNAPTLEAPSEKSQAVASEKTARKTDIVGYQKEILEQMKKVNNLDQGEQSQHKGTKKRKRAGPNPLSCKKSKKAKKTIPSKAAPKPKRKRPKIRTPKHVKEEVVN</sequence>
<name>A0A8J2LEB6_9HEXA</name>